<gene>
    <name evidence="2" type="ORF">OR16_40079</name>
</gene>
<comment type="caution">
    <text evidence="2">The sequence shown here is derived from an EMBL/GenBank/DDBJ whole genome shotgun (WGS) entry which is preliminary data.</text>
</comment>
<dbReference type="AlphaFoldDB" id="H1SHS1"/>
<evidence type="ECO:0000313" key="3">
    <source>
        <dbReference type="Proteomes" id="UP000005808"/>
    </source>
</evidence>
<dbReference type="EMBL" id="AHJE01000171">
    <property type="protein sequence ID" value="EHP37927.1"/>
    <property type="molecule type" value="Genomic_DNA"/>
</dbReference>
<organism evidence="2 3">
    <name type="scientific">Cupriavidus basilensis OR16</name>
    <dbReference type="NCBI Taxonomy" id="1127483"/>
    <lineage>
        <taxon>Bacteria</taxon>
        <taxon>Pseudomonadati</taxon>
        <taxon>Pseudomonadota</taxon>
        <taxon>Betaproteobacteria</taxon>
        <taxon>Burkholderiales</taxon>
        <taxon>Burkholderiaceae</taxon>
        <taxon>Cupriavidus</taxon>
    </lineage>
</organism>
<sequence>MRNLVVASVATSLLVAGLGILLPGSALAERQFNNTTRTSVNRNANVNANSNVNVNRNANVNRTANVNTNTNVNVNRNVNVNVQADNNWHPVATAAVVATTAVVTTAVVGSIVHSVPPSCVPVVVNGVTFQQCGTTWYQPQYAGSAVQYVVVAPPR</sequence>
<feature type="signal peptide" evidence="1">
    <location>
        <begin position="1"/>
        <end position="28"/>
    </location>
</feature>
<evidence type="ECO:0000256" key="1">
    <source>
        <dbReference type="SAM" id="SignalP"/>
    </source>
</evidence>
<dbReference type="RefSeq" id="WP_006164118.1">
    <property type="nucleotide sequence ID" value="NZ_AHJE01000171.1"/>
</dbReference>
<proteinExistence type="predicted"/>
<protein>
    <submittedName>
        <fullName evidence="2">Uncharacterized protein</fullName>
    </submittedName>
</protein>
<dbReference type="Proteomes" id="UP000005808">
    <property type="component" value="Unassembled WGS sequence"/>
</dbReference>
<feature type="chain" id="PRO_5003553567" evidence="1">
    <location>
        <begin position="29"/>
        <end position="155"/>
    </location>
</feature>
<evidence type="ECO:0000313" key="2">
    <source>
        <dbReference type="EMBL" id="EHP37927.1"/>
    </source>
</evidence>
<keyword evidence="1" id="KW-0732">Signal</keyword>
<accession>H1SHS1</accession>
<reference evidence="2 3" key="1">
    <citation type="journal article" date="2012" name="J. Bacteriol.">
        <title>De Novo Genome Project of Cupriavidus basilensis OR16.</title>
        <authorList>
            <person name="Cserhati M."/>
            <person name="Kriszt B."/>
            <person name="Szoboszlay S."/>
            <person name="Toth A."/>
            <person name="Szabo I."/>
            <person name="Tancsics A."/>
            <person name="Nagy I."/>
            <person name="Horvath B."/>
            <person name="Nagy I."/>
            <person name="Kukolya J."/>
        </authorList>
    </citation>
    <scope>NUCLEOTIDE SEQUENCE [LARGE SCALE GENOMIC DNA]</scope>
    <source>
        <strain evidence="2 3">OR16</strain>
    </source>
</reference>
<name>H1SHS1_9BURK</name>